<name>A0A1E7KZ73_9ACTN</name>
<keyword evidence="2" id="KW-1185">Reference proteome</keyword>
<evidence type="ECO:0000313" key="2">
    <source>
        <dbReference type="Proteomes" id="UP000176005"/>
    </source>
</evidence>
<dbReference type="Proteomes" id="UP000176005">
    <property type="component" value="Unassembled WGS sequence"/>
</dbReference>
<protein>
    <submittedName>
        <fullName evidence="1">Uncharacterized protein</fullName>
    </submittedName>
</protein>
<reference evidence="1 2" key="1">
    <citation type="journal article" date="2016" name="Front. Microbiol.">
        <title>Comparative Genomics Analysis of Streptomyces Species Reveals Their Adaptation to the Marine Environment and Their Diversity at the Genomic Level.</title>
        <authorList>
            <person name="Tian X."/>
            <person name="Zhang Z."/>
            <person name="Yang T."/>
            <person name="Chen M."/>
            <person name="Li J."/>
            <person name="Chen F."/>
            <person name="Yang J."/>
            <person name="Li W."/>
            <person name="Zhang B."/>
            <person name="Zhang Z."/>
            <person name="Wu J."/>
            <person name="Zhang C."/>
            <person name="Long L."/>
            <person name="Xiao J."/>
        </authorList>
    </citation>
    <scope>NUCLEOTIDE SEQUENCE [LARGE SCALE GENOMIC DNA]</scope>
    <source>
        <strain evidence="1 2">SCSIO 10429</strain>
    </source>
</reference>
<evidence type="ECO:0000313" key="1">
    <source>
        <dbReference type="EMBL" id="OEV09222.1"/>
    </source>
</evidence>
<organism evidence="1 2">
    <name type="scientific">Streptomyces nanshensis</name>
    <dbReference type="NCBI Taxonomy" id="518642"/>
    <lineage>
        <taxon>Bacteria</taxon>
        <taxon>Bacillati</taxon>
        <taxon>Actinomycetota</taxon>
        <taxon>Actinomycetes</taxon>
        <taxon>Kitasatosporales</taxon>
        <taxon>Streptomycetaceae</taxon>
        <taxon>Streptomyces</taxon>
    </lineage>
</organism>
<dbReference type="AlphaFoldDB" id="A0A1E7KZ73"/>
<accession>A0A1E7KZ73</accession>
<sequence length="64" mass="7196">MCSNQHARETSESEGVRIEDVLRNLDRVSDDRDRPSPQALEGLERLLRWMAEDVPDDGSDGAAQ</sequence>
<dbReference type="RefSeq" id="WP_070018689.1">
    <property type="nucleotide sequence ID" value="NZ_LJGW01000377.1"/>
</dbReference>
<dbReference type="EMBL" id="LJGW01000377">
    <property type="protein sequence ID" value="OEV09222.1"/>
    <property type="molecule type" value="Genomic_DNA"/>
</dbReference>
<comment type="caution">
    <text evidence="1">The sequence shown here is derived from an EMBL/GenBank/DDBJ whole genome shotgun (WGS) entry which is preliminary data.</text>
</comment>
<proteinExistence type="predicted"/>
<gene>
    <name evidence="1" type="ORF">AN218_22370</name>
</gene>